<organism evidence="2 3">
    <name type="scientific">Hypocrea atroviridis (strain ATCC 20476 / IMI 206040)</name>
    <name type="common">Trichoderma atroviride</name>
    <dbReference type="NCBI Taxonomy" id="452589"/>
    <lineage>
        <taxon>Eukaryota</taxon>
        <taxon>Fungi</taxon>
        <taxon>Dikarya</taxon>
        <taxon>Ascomycota</taxon>
        <taxon>Pezizomycotina</taxon>
        <taxon>Sordariomycetes</taxon>
        <taxon>Hypocreomycetidae</taxon>
        <taxon>Hypocreales</taxon>
        <taxon>Hypocreaceae</taxon>
        <taxon>Trichoderma</taxon>
    </lineage>
</organism>
<dbReference type="EMBL" id="ABDG02000024">
    <property type="protein sequence ID" value="EHK44697.1"/>
    <property type="molecule type" value="Genomic_DNA"/>
</dbReference>
<dbReference type="AlphaFoldDB" id="G9NX86"/>
<evidence type="ECO:0000313" key="2">
    <source>
        <dbReference type="EMBL" id="EHK44697.1"/>
    </source>
</evidence>
<dbReference type="Proteomes" id="UP000005426">
    <property type="component" value="Unassembled WGS sequence"/>
</dbReference>
<keyword evidence="3" id="KW-1185">Reference proteome</keyword>
<comment type="caution">
    <text evidence="2">The sequence shown here is derived from an EMBL/GenBank/DDBJ whole genome shotgun (WGS) entry which is preliminary data.</text>
</comment>
<name>G9NX86_HYPAI</name>
<dbReference type="HOGENOM" id="CLU_2654814_0_0_1"/>
<gene>
    <name evidence="2" type="ORF">TRIATDRAFT_299619</name>
</gene>
<protein>
    <submittedName>
        <fullName evidence="2">Uncharacterized protein</fullName>
    </submittedName>
</protein>
<feature type="region of interest" description="Disordered" evidence="1">
    <location>
        <begin position="47"/>
        <end position="76"/>
    </location>
</feature>
<evidence type="ECO:0000256" key="1">
    <source>
        <dbReference type="SAM" id="MobiDB-lite"/>
    </source>
</evidence>
<sequence>MAFILITCPFTKVSRHHSTVPSIPFMPSSCPRRNREPFSRLPVQHLMASSRQRHRNKSPLHCNQYPRPSHLNHQQR</sequence>
<reference evidence="2 3" key="1">
    <citation type="journal article" date="2011" name="Genome Biol.">
        <title>Comparative genome sequence analysis underscores mycoparasitism as the ancestral life style of Trichoderma.</title>
        <authorList>
            <person name="Kubicek C.P."/>
            <person name="Herrera-Estrella A."/>
            <person name="Seidl-Seiboth V."/>
            <person name="Martinez D.A."/>
            <person name="Druzhinina I.S."/>
            <person name="Thon M."/>
            <person name="Zeilinger S."/>
            <person name="Casas-Flores S."/>
            <person name="Horwitz B.A."/>
            <person name="Mukherjee P.K."/>
            <person name="Mukherjee M."/>
            <person name="Kredics L."/>
            <person name="Alcaraz L.D."/>
            <person name="Aerts A."/>
            <person name="Antal Z."/>
            <person name="Atanasova L."/>
            <person name="Cervantes-Badillo M.G."/>
            <person name="Challacombe J."/>
            <person name="Chertkov O."/>
            <person name="McCluskey K."/>
            <person name="Coulpier F."/>
            <person name="Deshpande N."/>
            <person name="von Doehren H."/>
            <person name="Ebbole D.J."/>
            <person name="Esquivel-Naranjo E.U."/>
            <person name="Fekete E."/>
            <person name="Flipphi M."/>
            <person name="Glaser F."/>
            <person name="Gomez-Rodriguez E.Y."/>
            <person name="Gruber S."/>
            <person name="Han C."/>
            <person name="Henrissat B."/>
            <person name="Hermosa R."/>
            <person name="Hernandez-Onate M."/>
            <person name="Karaffa L."/>
            <person name="Kosti I."/>
            <person name="Le Crom S."/>
            <person name="Lindquist E."/>
            <person name="Lucas S."/>
            <person name="Luebeck M."/>
            <person name="Luebeck P.S."/>
            <person name="Margeot A."/>
            <person name="Metz B."/>
            <person name="Misra M."/>
            <person name="Nevalainen H."/>
            <person name="Omann M."/>
            <person name="Packer N."/>
            <person name="Perrone G."/>
            <person name="Uresti-Rivera E.E."/>
            <person name="Salamov A."/>
            <person name="Schmoll M."/>
            <person name="Seiboth B."/>
            <person name="Shapiro H."/>
            <person name="Sukno S."/>
            <person name="Tamayo-Ramos J.A."/>
            <person name="Tisch D."/>
            <person name="Wiest A."/>
            <person name="Wilkinson H.H."/>
            <person name="Zhang M."/>
            <person name="Coutinho P.M."/>
            <person name="Kenerley C.M."/>
            <person name="Monte E."/>
            <person name="Baker S.E."/>
            <person name="Grigoriev I.V."/>
        </authorList>
    </citation>
    <scope>NUCLEOTIDE SEQUENCE [LARGE SCALE GENOMIC DNA]</scope>
    <source>
        <strain evidence="3">ATCC 20476 / IMI 206040</strain>
    </source>
</reference>
<proteinExistence type="predicted"/>
<accession>G9NX86</accession>
<evidence type="ECO:0000313" key="3">
    <source>
        <dbReference type="Proteomes" id="UP000005426"/>
    </source>
</evidence>